<dbReference type="PANTHER" id="PTHR13780">
    <property type="entry name" value="AMP-ACTIVATED PROTEIN KINASE, GAMMA REGULATORY SUBUNIT"/>
    <property type="match status" value="1"/>
</dbReference>
<proteinExistence type="predicted"/>
<evidence type="ECO:0000259" key="5">
    <source>
        <dbReference type="PROSITE" id="PS51371"/>
    </source>
</evidence>
<dbReference type="InterPro" id="IPR046342">
    <property type="entry name" value="CBS_dom_sf"/>
</dbReference>
<dbReference type="InterPro" id="IPR002625">
    <property type="entry name" value="Smr_dom"/>
</dbReference>
<dbReference type="Pfam" id="PF00571">
    <property type="entry name" value="CBS"/>
    <property type="match status" value="4"/>
</dbReference>
<evidence type="ECO:0000313" key="6">
    <source>
        <dbReference type="EMBL" id="CAG8585272.1"/>
    </source>
</evidence>
<evidence type="ECO:0000313" key="7">
    <source>
        <dbReference type="Proteomes" id="UP000789375"/>
    </source>
</evidence>
<protein>
    <submittedName>
        <fullName evidence="6">3214_t:CDS:1</fullName>
    </submittedName>
</protein>
<dbReference type="SUPFAM" id="SSF54631">
    <property type="entry name" value="CBS-domain pair"/>
    <property type="match status" value="2"/>
</dbReference>
<organism evidence="6 7">
    <name type="scientific">Funneliformis mosseae</name>
    <name type="common">Endomycorrhizal fungus</name>
    <name type="synonym">Glomus mosseae</name>
    <dbReference type="NCBI Taxonomy" id="27381"/>
    <lineage>
        <taxon>Eukaryota</taxon>
        <taxon>Fungi</taxon>
        <taxon>Fungi incertae sedis</taxon>
        <taxon>Mucoromycota</taxon>
        <taxon>Glomeromycotina</taxon>
        <taxon>Glomeromycetes</taxon>
        <taxon>Glomerales</taxon>
        <taxon>Glomeraceae</taxon>
        <taxon>Funneliformis</taxon>
    </lineage>
</organism>
<dbReference type="AlphaFoldDB" id="A0A9N9G8S1"/>
<evidence type="ECO:0000256" key="3">
    <source>
        <dbReference type="PROSITE-ProRule" id="PRU00703"/>
    </source>
</evidence>
<dbReference type="CDD" id="cd02205">
    <property type="entry name" value="CBS_pair_SF"/>
    <property type="match status" value="2"/>
</dbReference>
<keyword evidence="1" id="KW-0677">Repeat</keyword>
<dbReference type="PROSITE" id="PS51371">
    <property type="entry name" value="CBS"/>
    <property type="match status" value="3"/>
</dbReference>
<feature type="region of interest" description="Disordered" evidence="4">
    <location>
        <begin position="509"/>
        <end position="529"/>
    </location>
</feature>
<feature type="compositionally biased region" description="Low complexity" evidence="4">
    <location>
        <begin position="519"/>
        <end position="529"/>
    </location>
</feature>
<feature type="region of interest" description="Disordered" evidence="4">
    <location>
        <begin position="171"/>
        <end position="194"/>
    </location>
</feature>
<evidence type="ECO:0000256" key="1">
    <source>
        <dbReference type="ARBA" id="ARBA00022737"/>
    </source>
</evidence>
<feature type="domain" description="CBS" evidence="5">
    <location>
        <begin position="211"/>
        <end position="271"/>
    </location>
</feature>
<dbReference type="InterPro" id="IPR050511">
    <property type="entry name" value="AMPK_gamma/SDS23_families"/>
</dbReference>
<dbReference type="PANTHER" id="PTHR13780:SF36">
    <property type="entry name" value="CBS DOMAIN-CONTAINING PROTEIN"/>
    <property type="match status" value="1"/>
</dbReference>
<gene>
    <name evidence="6" type="ORF">FMOSSE_LOCUS8157</name>
</gene>
<feature type="domain" description="CBS" evidence="5">
    <location>
        <begin position="373"/>
        <end position="431"/>
    </location>
</feature>
<dbReference type="EMBL" id="CAJVPP010002057">
    <property type="protein sequence ID" value="CAG8585272.1"/>
    <property type="molecule type" value="Genomic_DNA"/>
</dbReference>
<dbReference type="Gene3D" id="3.10.580.10">
    <property type="entry name" value="CBS-domain"/>
    <property type="match status" value="2"/>
</dbReference>
<name>A0A9N9G8S1_FUNMO</name>
<sequence length="529" mass="59235">MDNKLKYKTSEKGIKYVPKYDLHGCTKKKACKEVKNVILQCSELEISSINFITGRGNHKNLNGDRAVLFKNFPVWLNDPKVSSLIKDSVPGDGSYKVYLNIEENKTIKNVVKNNAKENKKKVIENKERKNAKNINNAMKRKTMRYSEKIDVKSEQKKKTFTNYSSKISNMDLKTGLPRSRRSTASGDDAPREGLTTETHDWTLIKAIELVANQKVIIIDGETAIEEACDILIKNNISSAPVYDNKTKTYVGMFDWADVMTYLLIVLKKKDILEQQQKSDEELTSEFNDLLKLAIQCQPVPVKLASDLSNKNPFYSVYPETSLLQVVELFGSGTHRVVVVDADGNMKGILSQSRVTKFPKIEQLFPKTIEDLDIGRSTVISAQADSFVLDALTMMNKNSLSSIAIVNDDGVLLGNISMTDVKYILRSYSHSLMWKTCKQFVNNVRIRQGLEDGKDRFPVFDVRLTSTLGYTIAKLVATKAHRVWVVDDKMQAIGLVSLTDVLGIIARSAGANPRPKRPGSISSSSTLSNS</sequence>
<accession>A0A9N9G8S1</accession>
<dbReference type="InterPro" id="IPR000644">
    <property type="entry name" value="CBS_dom"/>
</dbReference>
<keyword evidence="2 3" id="KW-0129">CBS domain</keyword>
<dbReference type="Pfam" id="PF01713">
    <property type="entry name" value="Smr"/>
    <property type="match status" value="1"/>
</dbReference>
<comment type="caution">
    <text evidence="6">The sequence shown here is derived from an EMBL/GenBank/DDBJ whole genome shotgun (WGS) entry which is preliminary data.</text>
</comment>
<evidence type="ECO:0000256" key="2">
    <source>
        <dbReference type="ARBA" id="ARBA00023122"/>
    </source>
</evidence>
<dbReference type="SMART" id="SM00116">
    <property type="entry name" value="CBS"/>
    <property type="match status" value="4"/>
</dbReference>
<keyword evidence="7" id="KW-1185">Reference proteome</keyword>
<dbReference type="GO" id="GO:0042149">
    <property type="term" value="P:cellular response to glucose starvation"/>
    <property type="evidence" value="ECO:0007669"/>
    <property type="project" value="TreeGrafter"/>
</dbReference>
<dbReference type="Proteomes" id="UP000789375">
    <property type="component" value="Unassembled WGS sequence"/>
</dbReference>
<dbReference type="SUPFAM" id="SSF160443">
    <property type="entry name" value="SMR domain-like"/>
    <property type="match status" value="1"/>
</dbReference>
<dbReference type="GO" id="GO:0004865">
    <property type="term" value="F:protein serine/threonine phosphatase inhibitor activity"/>
    <property type="evidence" value="ECO:0007669"/>
    <property type="project" value="TreeGrafter"/>
</dbReference>
<dbReference type="InterPro" id="IPR036063">
    <property type="entry name" value="Smr_dom_sf"/>
</dbReference>
<feature type="domain" description="CBS" evidence="5">
    <location>
        <begin position="308"/>
        <end position="366"/>
    </location>
</feature>
<evidence type="ECO:0000256" key="4">
    <source>
        <dbReference type="SAM" id="MobiDB-lite"/>
    </source>
</evidence>
<reference evidence="6" key="1">
    <citation type="submission" date="2021-06" db="EMBL/GenBank/DDBJ databases">
        <authorList>
            <person name="Kallberg Y."/>
            <person name="Tangrot J."/>
            <person name="Rosling A."/>
        </authorList>
    </citation>
    <scope>NUCLEOTIDE SEQUENCE</scope>
    <source>
        <strain evidence="6">87-6 pot B 2015</strain>
    </source>
</reference>
<dbReference type="Gene3D" id="3.30.1370.110">
    <property type="match status" value="1"/>
</dbReference>